<dbReference type="AlphaFoldDB" id="A0A150GNJ8"/>
<comment type="similarity">
    <text evidence="1">Belongs to the AB hydrolase superfamily. AB hydrolase 4 family.</text>
</comment>
<sequence>MVNITGKLLVLCFCLRGLLEAAVGVLLWPVLRFFLRETPQVTYNDTSYNSHVYQVAHEDVHLTVDNTHAAQQTSNNVEPLSPKQLMACKGFPMHCDMDDMETVARHVHSAFPSAPKLLVGFSAGANVVVKYLGLQGNKENPFVAAVSVCNGHELVPLTKEFLKRPVANTLMAQALQGLLKSKYSEVEQICTARGLHVDFRGILSTNNVRQFETELMLQLFPEFSDIDAYYAYNSCHEAFKDVSIPLLAMATCDDPLIHRDLTDHAVNASKGNPNVLSVRTNTGGHLGWLTGWNGRWWQQDVVFSFLDGVLALRYAATCGDK</sequence>
<dbReference type="InterPro" id="IPR050960">
    <property type="entry name" value="AB_hydrolase_4_sf"/>
</dbReference>
<organism evidence="2 3">
    <name type="scientific">Gonium pectorale</name>
    <name type="common">Green alga</name>
    <dbReference type="NCBI Taxonomy" id="33097"/>
    <lineage>
        <taxon>Eukaryota</taxon>
        <taxon>Viridiplantae</taxon>
        <taxon>Chlorophyta</taxon>
        <taxon>core chlorophytes</taxon>
        <taxon>Chlorophyceae</taxon>
        <taxon>CS clade</taxon>
        <taxon>Chlamydomonadales</taxon>
        <taxon>Volvocaceae</taxon>
        <taxon>Gonium</taxon>
    </lineage>
</organism>
<dbReference type="EMBL" id="LSYV01000014">
    <property type="protein sequence ID" value="KXZ51358.1"/>
    <property type="molecule type" value="Genomic_DNA"/>
</dbReference>
<name>A0A150GNJ8_GONPE</name>
<dbReference type="SUPFAM" id="SSF53474">
    <property type="entry name" value="alpha/beta-Hydrolases"/>
    <property type="match status" value="1"/>
</dbReference>
<gene>
    <name evidence="2" type="ORF">GPECTOR_13g846</name>
</gene>
<dbReference type="PANTHER" id="PTHR10794:SF84">
    <property type="entry name" value="ESTERASE_LIPASE_THIOESTERASE FAMILY PROTEIN"/>
    <property type="match status" value="1"/>
</dbReference>
<dbReference type="STRING" id="33097.A0A150GNJ8"/>
<dbReference type="InterPro" id="IPR029058">
    <property type="entry name" value="AB_hydrolase_fold"/>
</dbReference>
<evidence type="ECO:0000313" key="2">
    <source>
        <dbReference type="EMBL" id="KXZ51358.1"/>
    </source>
</evidence>
<comment type="caution">
    <text evidence="2">The sequence shown here is derived from an EMBL/GenBank/DDBJ whole genome shotgun (WGS) entry which is preliminary data.</text>
</comment>
<dbReference type="GO" id="GO:0034338">
    <property type="term" value="F:short-chain carboxylesterase activity"/>
    <property type="evidence" value="ECO:0007669"/>
    <property type="project" value="TreeGrafter"/>
</dbReference>
<evidence type="ECO:0000313" key="3">
    <source>
        <dbReference type="Proteomes" id="UP000075714"/>
    </source>
</evidence>
<dbReference type="Proteomes" id="UP000075714">
    <property type="component" value="Unassembled WGS sequence"/>
</dbReference>
<evidence type="ECO:0000256" key="1">
    <source>
        <dbReference type="ARBA" id="ARBA00010884"/>
    </source>
</evidence>
<dbReference type="PANTHER" id="PTHR10794">
    <property type="entry name" value="ABHYDROLASE DOMAIN-CONTAINING PROTEIN"/>
    <property type="match status" value="1"/>
</dbReference>
<accession>A0A150GNJ8</accession>
<dbReference type="Gene3D" id="3.40.50.1820">
    <property type="entry name" value="alpha/beta hydrolase"/>
    <property type="match status" value="1"/>
</dbReference>
<reference evidence="3" key="1">
    <citation type="journal article" date="2016" name="Nat. Commun.">
        <title>The Gonium pectorale genome demonstrates co-option of cell cycle regulation during the evolution of multicellularity.</title>
        <authorList>
            <person name="Hanschen E.R."/>
            <person name="Marriage T.N."/>
            <person name="Ferris P.J."/>
            <person name="Hamaji T."/>
            <person name="Toyoda A."/>
            <person name="Fujiyama A."/>
            <person name="Neme R."/>
            <person name="Noguchi H."/>
            <person name="Minakuchi Y."/>
            <person name="Suzuki M."/>
            <person name="Kawai-Toyooka H."/>
            <person name="Smith D.R."/>
            <person name="Sparks H."/>
            <person name="Anderson J."/>
            <person name="Bakaric R."/>
            <person name="Luria V."/>
            <person name="Karger A."/>
            <person name="Kirschner M.W."/>
            <person name="Durand P.M."/>
            <person name="Michod R.E."/>
            <person name="Nozaki H."/>
            <person name="Olson B.J."/>
        </authorList>
    </citation>
    <scope>NUCLEOTIDE SEQUENCE [LARGE SCALE GENOMIC DNA]</scope>
    <source>
        <strain evidence="3">NIES-2863</strain>
    </source>
</reference>
<dbReference type="OrthoDB" id="247542at2759"/>
<proteinExistence type="inferred from homology"/>
<evidence type="ECO:0008006" key="4">
    <source>
        <dbReference type="Google" id="ProtNLM"/>
    </source>
</evidence>
<dbReference type="GO" id="GO:0047372">
    <property type="term" value="F:monoacylglycerol lipase activity"/>
    <property type="evidence" value="ECO:0007669"/>
    <property type="project" value="TreeGrafter"/>
</dbReference>
<keyword evidence="3" id="KW-1185">Reference proteome</keyword>
<protein>
    <recommendedName>
        <fullName evidence="4">AB hydrolase-1 domain-containing protein</fullName>
    </recommendedName>
</protein>